<evidence type="ECO:0000313" key="3">
    <source>
        <dbReference type="Proteomes" id="UP000827284"/>
    </source>
</evidence>
<feature type="compositionally biased region" description="Polar residues" evidence="1">
    <location>
        <begin position="720"/>
        <end position="751"/>
    </location>
</feature>
<proteinExistence type="predicted"/>
<dbReference type="Proteomes" id="UP000827284">
    <property type="component" value="Unassembled WGS sequence"/>
</dbReference>
<keyword evidence="3" id="KW-1185">Reference proteome</keyword>
<feature type="compositionally biased region" description="Low complexity" evidence="1">
    <location>
        <begin position="847"/>
        <end position="860"/>
    </location>
</feature>
<feature type="compositionally biased region" description="Low complexity" evidence="1">
    <location>
        <begin position="546"/>
        <end position="566"/>
    </location>
</feature>
<name>A0A9P3HB30_9FUNG</name>
<feature type="compositionally biased region" description="Low complexity" evidence="1">
    <location>
        <begin position="522"/>
        <end position="536"/>
    </location>
</feature>
<reference evidence="2" key="1">
    <citation type="submission" date="2021-11" db="EMBL/GenBank/DDBJ databases">
        <authorList>
            <person name="Herlambang A."/>
            <person name="Guo Y."/>
            <person name="Takashima Y."/>
            <person name="Nishizawa T."/>
        </authorList>
    </citation>
    <scope>NUCLEOTIDE SEQUENCE</scope>
    <source>
        <strain evidence="2">E1425</strain>
    </source>
</reference>
<feature type="compositionally biased region" description="Polar residues" evidence="1">
    <location>
        <begin position="777"/>
        <end position="799"/>
    </location>
</feature>
<dbReference type="SMART" id="SM00706">
    <property type="entry name" value="TECPR"/>
    <property type="match status" value="4"/>
</dbReference>
<organism evidence="2 3">
    <name type="scientific">Entomortierella parvispora</name>
    <dbReference type="NCBI Taxonomy" id="205924"/>
    <lineage>
        <taxon>Eukaryota</taxon>
        <taxon>Fungi</taxon>
        <taxon>Fungi incertae sedis</taxon>
        <taxon>Mucoromycota</taxon>
        <taxon>Mortierellomycotina</taxon>
        <taxon>Mortierellomycetes</taxon>
        <taxon>Mortierellales</taxon>
        <taxon>Mortierellaceae</taxon>
        <taxon>Entomortierella</taxon>
    </lineage>
</organism>
<dbReference type="OrthoDB" id="166585at2759"/>
<comment type="caution">
    <text evidence="2">The sequence shown here is derived from an EMBL/GenBank/DDBJ whole genome shotgun (WGS) entry which is preliminary data.</text>
</comment>
<protein>
    <submittedName>
        <fullName evidence="2">Uncharacterized protein</fullName>
    </submittedName>
</protein>
<feature type="region of interest" description="Disordered" evidence="1">
    <location>
        <begin position="501"/>
        <end position="657"/>
    </location>
</feature>
<feature type="region of interest" description="Disordered" evidence="1">
    <location>
        <begin position="328"/>
        <end position="408"/>
    </location>
</feature>
<dbReference type="AlphaFoldDB" id="A0A9P3HB30"/>
<feature type="compositionally biased region" description="Polar residues" evidence="1">
    <location>
        <begin position="501"/>
        <end position="510"/>
    </location>
</feature>
<feature type="region of interest" description="Disordered" evidence="1">
    <location>
        <begin position="823"/>
        <end position="900"/>
    </location>
</feature>
<feature type="compositionally biased region" description="Basic and acidic residues" evidence="1">
    <location>
        <begin position="334"/>
        <end position="343"/>
    </location>
</feature>
<accession>A0A9P3HB30</accession>
<feature type="compositionally biased region" description="Polar residues" evidence="1">
    <location>
        <begin position="567"/>
        <end position="590"/>
    </location>
</feature>
<dbReference type="InterPro" id="IPR006624">
    <property type="entry name" value="Beta-propeller_rpt_TECPR"/>
</dbReference>
<sequence length="980" mass="105669">MESTTLWHAVPGRLQSVAVANKDSIWGVTLDQQLCKLNPETKQWQLVSITTESVNRSRFSSSSAGSALSTSVSSSSSLATKKLASILPSLGLQSLNSNPTTPNPNMGDDDENCESTVLVSAATDGTVVRLDGSFKAWYLIAPHDHTDYEKDVIWIDLGHFWNVASISQIWGLTEVGDIYYGTSDRFVQLEFSVTSGAGYDAPKFSQISVGHDNLVLATDATSGRVFRLKTHPSASHPPIWSALPGTGPGTGLHMISCTLSTADYIVGVGQDGHAYRFRHHSWICLGGGAKIETLGVGADGYVLSVDSDGDLFGCQLESTLPIIPRRVSSRGAKLNRDNKKEEEPPIPSPSSPKAPNSFGAPITPKQQSISKRPMLSPRELFEMAATDKVVRETPNRDSSISPSSPYLKSAVLQASRTNSFKGRQKLDRSDSQLSKRSYASDLATTIRYERESLKSPNLSDHSPRLSALSSPAVTDTIPLRIQTKYNPGDSYFTAKPIATVGSTGDTSPDNSLPVGGNPYSATGSWPTSSQPSSTPSEIAQALRGFSLPSSASSTPLTSTPLSSTPLQNSQLGFSPTVRTGSPGTNVTGVANFSKEEVRDDPDSIPVRSVESQSVLGRNVSSYNHNGQSPSSPSYLVRGQSASGVMPQGVTEPSKSDWSPNAYQVSNVNIADVNSYRDVNTVERTTAASVGSMRESRNEGLAIWSSNQMPLVEDKKGGFASVQTNNGNINDPYNYASSVPSLSDPRTSYSTDHSLEPPLQPWVPQLQQQQQQYSQNPRSDQGLEQFQQAKGLSSHRSSNSSDILMLQQQEFLKLTRLRSQPIASTESIVGQREPSTEKKSASDNNFDSSYSQPLQYLQQQPTGGPVSQEQPPFSNDPEKMPLYSQPDEPGATGSRPSYSSAHLQGYLNATGVGVSNTGVETNVGLRNRATNVYNPNSPLARRSGIQGEDEQGRWTGVPTVSDDRVYHYDPDVHKSKCCTIL</sequence>
<reference evidence="2" key="2">
    <citation type="journal article" date="2022" name="Microbiol. Resour. Announc.">
        <title>Whole-Genome Sequence of Entomortierella parvispora E1425, a Mucoromycotan Fungus Associated with Burkholderiaceae-Related Endosymbiotic Bacteria.</title>
        <authorList>
            <person name="Herlambang A."/>
            <person name="Guo Y."/>
            <person name="Takashima Y."/>
            <person name="Narisawa K."/>
            <person name="Ohta H."/>
            <person name="Nishizawa T."/>
        </authorList>
    </citation>
    <scope>NUCLEOTIDE SEQUENCE</scope>
    <source>
        <strain evidence="2">E1425</strain>
    </source>
</reference>
<evidence type="ECO:0000256" key="1">
    <source>
        <dbReference type="SAM" id="MobiDB-lite"/>
    </source>
</evidence>
<gene>
    <name evidence="2" type="ORF">EMPS_05471</name>
</gene>
<feature type="compositionally biased region" description="Low complexity" evidence="1">
    <location>
        <begin position="761"/>
        <end position="776"/>
    </location>
</feature>
<feature type="region of interest" description="Disordered" evidence="1">
    <location>
        <begin position="717"/>
        <end position="799"/>
    </location>
</feature>
<dbReference type="EMBL" id="BQFW01000007">
    <property type="protein sequence ID" value="GJJ73113.1"/>
    <property type="molecule type" value="Genomic_DNA"/>
</dbReference>
<feature type="compositionally biased region" description="Polar residues" evidence="1">
    <location>
        <begin position="609"/>
        <end position="633"/>
    </location>
</feature>
<evidence type="ECO:0000313" key="2">
    <source>
        <dbReference type="EMBL" id="GJJ73113.1"/>
    </source>
</evidence>